<comment type="caution">
    <text evidence="2">The sequence shown here is derived from an EMBL/GenBank/DDBJ whole genome shotgun (WGS) entry which is preliminary data.</text>
</comment>
<dbReference type="Proteomes" id="UP000254958">
    <property type="component" value="Unassembled WGS sequence"/>
</dbReference>
<proteinExistence type="predicted"/>
<evidence type="ECO:0000313" key="1">
    <source>
        <dbReference type="EMBL" id="MBB2187160.1"/>
    </source>
</evidence>
<dbReference type="AlphaFoldDB" id="A0A370G1N4"/>
<accession>A0A370G1N4</accession>
<name>A0A370G1N4_GLULI</name>
<evidence type="ECO:0000313" key="2">
    <source>
        <dbReference type="EMBL" id="RDI37140.1"/>
    </source>
</evidence>
<dbReference type="EMBL" id="QQAW01000007">
    <property type="protein sequence ID" value="RDI37140.1"/>
    <property type="molecule type" value="Genomic_DNA"/>
</dbReference>
<evidence type="ECO:0000313" key="3">
    <source>
        <dbReference type="Proteomes" id="UP000254958"/>
    </source>
</evidence>
<dbReference type="RefSeq" id="WP_114728033.1">
    <property type="nucleotide sequence ID" value="NZ_BJMI01000011.1"/>
</dbReference>
<reference evidence="1 4" key="2">
    <citation type="submission" date="2020-04" db="EMBL/GenBank/DDBJ databases">
        <title>Description of novel Gluconacetobacter.</title>
        <authorList>
            <person name="Sombolestani A."/>
        </authorList>
    </citation>
    <scope>NUCLEOTIDE SEQUENCE [LARGE SCALE GENOMIC DNA]</scope>
    <source>
        <strain evidence="1 4">LMG 1382</strain>
    </source>
</reference>
<reference evidence="2 3" key="1">
    <citation type="submission" date="2018-07" db="EMBL/GenBank/DDBJ databases">
        <title>Genomic Encyclopedia of Type Strains, Phase IV (KMG-IV): sequencing the most valuable type-strain genomes for metagenomic binning, comparative biology and taxonomic classification.</title>
        <authorList>
            <person name="Goeker M."/>
        </authorList>
    </citation>
    <scope>NUCLEOTIDE SEQUENCE [LARGE SCALE GENOMIC DNA]</scope>
    <source>
        <strain evidence="2 3">DSM 5603</strain>
    </source>
</reference>
<gene>
    <name evidence="2" type="ORF">C7453_107187</name>
    <name evidence="1" type="ORF">HLH32_12350</name>
</gene>
<evidence type="ECO:0000313" key="4">
    <source>
        <dbReference type="Proteomes" id="UP000562982"/>
    </source>
</evidence>
<organism evidence="2 3">
    <name type="scientific">Gluconacetobacter liquefaciens</name>
    <name type="common">Acetobacter liquefaciens</name>
    <dbReference type="NCBI Taxonomy" id="89584"/>
    <lineage>
        <taxon>Bacteria</taxon>
        <taxon>Pseudomonadati</taxon>
        <taxon>Pseudomonadota</taxon>
        <taxon>Alphaproteobacteria</taxon>
        <taxon>Acetobacterales</taxon>
        <taxon>Acetobacteraceae</taxon>
        <taxon>Gluconacetobacter</taxon>
    </lineage>
</organism>
<sequence>MIAVYLDDRSDPVAPRENGWYIMDGPTILLAGPFSSREEAVLSIDQQEPDPEAGGPSPF</sequence>
<dbReference type="EMBL" id="JABEQI010000006">
    <property type="protein sequence ID" value="MBB2187160.1"/>
    <property type="molecule type" value="Genomic_DNA"/>
</dbReference>
<protein>
    <submittedName>
        <fullName evidence="2">Uncharacterized protein</fullName>
    </submittedName>
</protein>
<keyword evidence="3" id="KW-1185">Reference proteome</keyword>
<dbReference type="Proteomes" id="UP000562982">
    <property type="component" value="Unassembled WGS sequence"/>
</dbReference>